<evidence type="ECO:0000259" key="3">
    <source>
        <dbReference type="Pfam" id="PF02525"/>
    </source>
</evidence>
<keyword evidence="2" id="KW-0560">Oxidoreductase</keyword>
<dbReference type="InterPro" id="IPR051545">
    <property type="entry name" value="NAD(P)H_dehydrogenase_qn"/>
</dbReference>
<dbReference type="InterPro" id="IPR003680">
    <property type="entry name" value="Flavodoxin_fold"/>
</dbReference>
<evidence type="ECO:0000313" key="5">
    <source>
        <dbReference type="Proteomes" id="UP000315369"/>
    </source>
</evidence>
<dbReference type="OrthoDB" id="9798454at2"/>
<protein>
    <submittedName>
        <fullName evidence="4">NAD(P)H-dependent oxidoreductase</fullName>
    </submittedName>
</protein>
<dbReference type="Gene3D" id="3.40.50.360">
    <property type="match status" value="1"/>
</dbReference>
<sequence length="277" mass="30576">MNVLLVYAHPEPRSLNGALKDLAVNHLTALGHEVRVSDLYAMGWKAVADGADFLNHDARERLSYVGASKHAFANGSQSPDIEAEQEKLLWADAVLFQFPMWWFSMPAILKGWIDRVFAYGFAYGVGEHGGERWGDRYGEGTLVGRRAMLSVTIGGRAPHYTERGVNGALDDLLFPIQHGVLFYPGMEVLPPFTAYHVDRLTEEQWPSIAAAFKARLDGLFTDDVIPFRRQNGGHYDTQQVLKPGLGHAASGTSIHLVKPGEPEQLPVEVSPRATGTR</sequence>
<proteinExistence type="inferred from homology"/>
<name>A0A540X9W7_9BACT</name>
<dbReference type="RefSeq" id="WP_141640354.1">
    <property type="nucleotide sequence ID" value="NZ_VIFM01000001.1"/>
</dbReference>
<dbReference type="Pfam" id="PF02525">
    <property type="entry name" value="Flavodoxin_2"/>
    <property type="match status" value="1"/>
</dbReference>
<comment type="similarity">
    <text evidence="1">Belongs to the NAD(P)H dehydrogenase (quinone) family.</text>
</comment>
<comment type="caution">
    <text evidence="4">The sequence shown here is derived from an EMBL/GenBank/DDBJ whole genome shotgun (WGS) entry which is preliminary data.</text>
</comment>
<dbReference type="SUPFAM" id="SSF52218">
    <property type="entry name" value="Flavoproteins"/>
    <property type="match status" value="1"/>
</dbReference>
<keyword evidence="5" id="KW-1185">Reference proteome</keyword>
<gene>
    <name evidence="4" type="ORF">FJV41_00395</name>
</gene>
<evidence type="ECO:0000256" key="2">
    <source>
        <dbReference type="ARBA" id="ARBA00023002"/>
    </source>
</evidence>
<feature type="domain" description="Flavodoxin-like fold" evidence="3">
    <location>
        <begin position="1"/>
        <end position="211"/>
    </location>
</feature>
<dbReference type="EMBL" id="VIFM01000001">
    <property type="protein sequence ID" value="TQF18040.1"/>
    <property type="molecule type" value="Genomic_DNA"/>
</dbReference>
<dbReference type="AlphaFoldDB" id="A0A540X9W7"/>
<dbReference type="PANTHER" id="PTHR10204">
    <property type="entry name" value="NAD P H OXIDOREDUCTASE-RELATED"/>
    <property type="match status" value="1"/>
</dbReference>
<organism evidence="4 5">
    <name type="scientific">Myxococcus llanfairpwllgwyngyllgogerychwyrndrobwllllantysiliogogogochensis</name>
    <dbReference type="NCBI Taxonomy" id="2590453"/>
    <lineage>
        <taxon>Bacteria</taxon>
        <taxon>Pseudomonadati</taxon>
        <taxon>Myxococcota</taxon>
        <taxon>Myxococcia</taxon>
        <taxon>Myxococcales</taxon>
        <taxon>Cystobacterineae</taxon>
        <taxon>Myxococcaceae</taxon>
        <taxon>Myxococcus</taxon>
    </lineage>
</organism>
<evidence type="ECO:0000313" key="4">
    <source>
        <dbReference type="EMBL" id="TQF18040.1"/>
    </source>
</evidence>
<evidence type="ECO:0000256" key="1">
    <source>
        <dbReference type="ARBA" id="ARBA00006252"/>
    </source>
</evidence>
<accession>A0A540X9W7</accession>
<dbReference type="Proteomes" id="UP000315369">
    <property type="component" value="Unassembled WGS sequence"/>
</dbReference>
<dbReference type="PANTHER" id="PTHR10204:SF34">
    <property type="entry name" value="NAD(P)H DEHYDROGENASE [QUINONE] 1 ISOFORM 1"/>
    <property type="match status" value="1"/>
</dbReference>
<dbReference type="InterPro" id="IPR029039">
    <property type="entry name" value="Flavoprotein-like_sf"/>
</dbReference>
<dbReference type="GO" id="GO:0005829">
    <property type="term" value="C:cytosol"/>
    <property type="evidence" value="ECO:0007669"/>
    <property type="project" value="TreeGrafter"/>
</dbReference>
<reference evidence="4 5" key="1">
    <citation type="submission" date="2019-06" db="EMBL/GenBank/DDBJ databases">
        <authorList>
            <person name="Livingstone P."/>
            <person name="Whitworth D."/>
        </authorList>
    </citation>
    <scope>NUCLEOTIDE SEQUENCE [LARGE SCALE GENOMIC DNA]</scope>
    <source>
        <strain evidence="4 5">AM401</strain>
    </source>
</reference>
<dbReference type="GO" id="GO:0003955">
    <property type="term" value="F:NAD(P)H dehydrogenase (quinone) activity"/>
    <property type="evidence" value="ECO:0007669"/>
    <property type="project" value="TreeGrafter"/>
</dbReference>